<feature type="transmembrane region" description="Helical" evidence="1">
    <location>
        <begin position="143"/>
        <end position="163"/>
    </location>
</feature>
<evidence type="ECO:0000256" key="1">
    <source>
        <dbReference type="SAM" id="Phobius"/>
    </source>
</evidence>
<evidence type="ECO:0000313" key="3">
    <source>
        <dbReference type="Proteomes" id="UP001324115"/>
    </source>
</evidence>
<keyword evidence="1" id="KW-1133">Transmembrane helix</keyword>
<keyword evidence="3" id="KW-1185">Reference proteome</keyword>
<reference evidence="2 3" key="1">
    <citation type="journal article" date="2023" name="G3 (Bethesda)">
        <title>A haplotype-resolved chromosome-scale genome for Quercus rubra L. provides insights into the genetics of adaptive traits for red oak species.</title>
        <authorList>
            <person name="Kapoor B."/>
            <person name="Jenkins J."/>
            <person name="Schmutz J."/>
            <person name="Zhebentyayeva T."/>
            <person name="Kuelheim C."/>
            <person name="Coggeshall M."/>
            <person name="Heim C."/>
            <person name="Lasky J.R."/>
            <person name="Leites L."/>
            <person name="Islam-Faridi N."/>
            <person name="Romero-Severson J."/>
            <person name="DeLeo V.L."/>
            <person name="Lucas S.M."/>
            <person name="Lazic D."/>
            <person name="Gailing O."/>
            <person name="Carlson J."/>
            <person name="Staton M."/>
        </authorList>
    </citation>
    <scope>NUCLEOTIDE SEQUENCE [LARGE SCALE GENOMIC DNA]</scope>
    <source>
        <strain evidence="2">Pseudo-F2</strain>
    </source>
</reference>
<dbReference type="Proteomes" id="UP001324115">
    <property type="component" value="Unassembled WGS sequence"/>
</dbReference>
<name>A0AAN7E431_QUERU</name>
<sequence length="169" mass="19310">MAVGYVFLFKVEIVGGDCRCVWVSWKLREKSGRSDKTFYCSMDQHSQLITIQLVGMHSGPITRPLQLKKGIYIYINKTKPFSLCNFLVSGLLHFRVAAHFLVTAFCDFFLRVAAFSGFWIAAFLTAAHVLVAAHFLVATCYDFFLRVLHFLVAIFCDFFLHFLPAFCDL</sequence>
<comment type="caution">
    <text evidence="2">The sequence shown here is derived from an EMBL/GenBank/DDBJ whole genome shotgun (WGS) entry which is preliminary data.</text>
</comment>
<dbReference type="EMBL" id="JAXUIC010000011">
    <property type="protein sequence ID" value="KAK4562816.1"/>
    <property type="molecule type" value="Genomic_DNA"/>
</dbReference>
<evidence type="ECO:0000313" key="2">
    <source>
        <dbReference type="EMBL" id="KAK4562816.1"/>
    </source>
</evidence>
<feature type="transmembrane region" description="Helical" evidence="1">
    <location>
        <begin position="83"/>
        <end position="102"/>
    </location>
</feature>
<protein>
    <submittedName>
        <fullName evidence="2">Uncharacterized protein</fullName>
    </submittedName>
</protein>
<gene>
    <name evidence="2" type="ORF">RGQ29_005347</name>
</gene>
<dbReference type="AlphaFoldDB" id="A0AAN7E431"/>
<feature type="transmembrane region" description="Helical" evidence="1">
    <location>
        <begin position="108"/>
        <end position="131"/>
    </location>
</feature>
<keyword evidence="1" id="KW-0472">Membrane</keyword>
<accession>A0AAN7E431</accession>
<organism evidence="2 3">
    <name type="scientific">Quercus rubra</name>
    <name type="common">Northern red oak</name>
    <name type="synonym">Quercus borealis</name>
    <dbReference type="NCBI Taxonomy" id="3512"/>
    <lineage>
        <taxon>Eukaryota</taxon>
        <taxon>Viridiplantae</taxon>
        <taxon>Streptophyta</taxon>
        <taxon>Embryophyta</taxon>
        <taxon>Tracheophyta</taxon>
        <taxon>Spermatophyta</taxon>
        <taxon>Magnoliopsida</taxon>
        <taxon>eudicotyledons</taxon>
        <taxon>Gunneridae</taxon>
        <taxon>Pentapetalae</taxon>
        <taxon>rosids</taxon>
        <taxon>fabids</taxon>
        <taxon>Fagales</taxon>
        <taxon>Fagaceae</taxon>
        <taxon>Quercus</taxon>
    </lineage>
</organism>
<keyword evidence="1" id="KW-0812">Transmembrane</keyword>
<proteinExistence type="predicted"/>